<sequence length="377" mass="41773">MKKRIIAILLIGIFLFSCSVSGAEKSLNDLMKERDSLKEKREENQKNMKETKKNISNVGEEIAELDKQINDVSKKLGDAEENLTKINADIGKVKKQLEKSEKNISEKTDTFNSRLRVMYKNGNVGYLEVLLSSANIRDFLQRKDMIQSIVNYDKNLLKYMKSQRDIIQTSKTKLEAQRASAEVVKNEIKSNKKDLELASRSKGDFMKELSSNLEAQKKFEEQCAEDEKRIQEEISKRQVKTGPYSGGVMGWPVPGHSKINSGFGYRIHPIYNVKKLHTGIDIPAPTGTKVVAAADGTVIFAGSLGGYGKAVMIDHGGGIVTLYGHNSSLLVSEGEEVKKGQGIAKAGNTGTATGSHCHFEVRVNGKYVDPIPYLKGK</sequence>
<dbReference type="Proteomes" id="UP000287969">
    <property type="component" value="Chromosome"/>
</dbReference>
<dbReference type="Gene3D" id="2.70.70.10">
    <property type="entry name" value="Glucose Permease (Domain IIA)"/>
    <property type="match status" value="1"/>
</dbReference>
<dbReference type="PANTHER" id="PTHR21666">
    <property type="entry name" value="PEPTIDASE-RELATED"/>
    <property type="match status" value="1"/>
</dbReference>
<accession>A0A410QAA2</accession>
<dbReference type="InterPro" id="IPR011055">
    <property type="entry name" value="Dup_hybrid_motif"/>
</dbReference>
<feature type="domain" description="M23ase beta-sheet core" evidence="4">
    <location>
        <begin position="276"/>
        <end position="370"/>
    </location>
</feature>
<dbReference type="PANTHER" id="PTHR21666:SF289">
    <property type="entry name" value="L-ALA--D-GLU ENDOPEPTIDASE"/>
    <property type="match status" value="1"/>
</dbReference>
<gene>
    <name evidence="6" type="ORF">EQM13_04615</name>
</gene>
<dbReference type="EMBL" id="CP035282">
    <property type="protein sequence ID" value="QAT60913.1"/>
    <property type="molecule type" value="Genomic_DNA"/>
</dbReference>
<organism evidence="6 7">
    <name type="scientific">Acidilutibacter cellobiosedens</name>
    <dbReference type="NCBI Taxonomy" id="2507161"/>
    <lineage>
        <taxon>Bacteria</taxon>
        <taxon>Bacillati</taxon>
        <taxon>Bacillota</taxon>
        <taxon>Tissierellia</taxon>
        <taxon>Tissierellales</taxon>
        <taxon>Acidilutibacteraceae</taxon>
        <taxon>Acidilutibacter</taxon>
    </lineage>
</organism>
<feature type="signal peptide" evidence="3">
    <location>
        <begin position="1"/>
        <end position="22"/>
    </location>
</feature>
<keyword evidence="7" id="KW-1185">Reference proteome</keyword>
<keyword evidence="2" id="KW-0175">Coiled coil</keyword>
<dbReference type="SUPFAM" id="SSF90257">
    <property type="entry name" value="Myosin rod fragments"/>
    <property type="match status" value="1"/>
</dbReference>
<dbReference type="Pfam" id="PF01551">
    <property type="entry name" value="Peptidase_M23"/>
    <property type="match status" value="1"/>
</dbReference>
<dbReference type="InterPro" id="IPR016047">
    <property type="entry name" value="M23ase_b-sheet_dom"/>
</dbReference>
<dbReference type="OrthoDB" id="9809488at2"/>
<evidence type="ECO:0000259" key="5">
    <source>
        <dbReference type="Pfam" id="PF24568"/>
    </source>
</evidence>
<dbReference type="CDD" id="cd12797">
    <property type="entry name" value="M23_peptidase"/>
    <property type="match status" value="1"/>
</dbReference>
<proteinExistence type="predicted"/>
<dbReference type="InterPro" id="IPR050570">
    <property type="entry name" value="Cell_wall_metabolism_enzyme"/>
</dbReference>
<evidence type="ECO:0000256" key="2">
    <source>
        <dbReference type="SAM" id="Coils"/>
    </source>
</evidence>
<dbReference type="PROSITE" id="PS51257">
    <property type="entry name" value="PROKAR_LIPOPROTEIN"/>
    <property type="match status" value="1"/>
</dbReference>
<evidence type="ECO:0000313" key="6">
    <source>
        <dbReference type="EMBL" id="QAT60913.1"/>
    </source>
</evidence>
<feature type="chain" id="PRO_5019502607" evidence="3">
    <location>
        <begin position="23"/>
        <end position="377"/>
    </location>
</feature>
<dbReference type="Gene3D" id="6.10.250.3150">
    <property type="match status" value="1"/>
</dbReference>
<evidence type="ECO:0000259" key="4">
    <source>
        <dbReference type="Pfam" id="PF01551"/>
    </source>
</evidence>
<feature type="domain" description="Peptidoglycan hydrolase PcsB coiled-coil" evidence="5">
    <location>
        <begin position="98"/>
        <end position="167"/>
    </location>
</feature>
<dbReference type="RefSeq" id="WP_128752053.1">
    <property type="nucleotide sequence ID" value="NZ_CP035282.1"/>
</dbReference>
<dbReference type="GO" id="GO:0004222">
    <property type="term" value="F:metalloendopeptidase activity"/>
    <property type="evidence" value="ECO:0007669"/>
    <property type="project" value="TreeGrafter"/>
</dbReference>
<evidence type="ECO:0000256" key="3">
    <source>
        <dbReference type="SAM" id="SignalP"/>
    </source>
</evidence>
<reference evidence="7" key="1">
    <citation type="submission" date="2019-01" db="EMBL/GenBank/DDBJ databases">
        <title>Draft genomes of a novel of Sporanaerobacter strains.</title>
        <authorList>
            <person name="Ma S."/>
        </authorList>
    </citation>
    <scope>NUCLEOTIDE SEQUENCE [LARGE SCALE GENOMIC DNA]</scope>
    <source>
        <strain evidence="7">NJN-17</strain>
    </source>
</reference>
<dbReference type="KEGG" id="spoa:EQM13_04615"/>
<name>A0A410QAA2_9FIRM</name>
<dbReference type="AlphaFoldDB" id="A0A410QAA2"/>
<evidence type="ECO:0000256" key="1">
    <source>
        <dbReference type="ARBA" id="ARBA00022729"/>
    </source>
</evidence>
<dbReference type="Pfam" id="PF24568">
    <property type="entry name" value="CC_PcsB"/>
    <property type="match status" value="1"/>
</dbReference>
<evidence type="ECO:0000313" key="7">
    <source>
        <dbReference type="Proteomes" id="UP000287969"/>
    </source>
</evidence>
<dbReference type="FunFam" id="2.70.70.10:FF:000006">
    <property type="entry name" value="M23 family peptidase"/>
    <property type="match status" value="1"/>
</dbReference>
<protein>
    <submittedName>
        <fullName evidence="6">Peptidase M23</fullName>
    </submittedName>
</protein>
<feature type="coiled-coil region" evidence="2">
    <location>
        <begin position="20"/>
        <end position="110"/>
    </location>
</feature>
<dbReference type="SUPFAM" id="SSF51261">
    <property type="entry name" value="Duplicated hybrid motif"/>
    <property type="match status" value="1"/>
</dbReference>
<dbReference type="InterPro" id="IPR057309">
    <property type="entry name" value="PcsB_CC"/>
</dbReference>
<keyword evidence="1 3" id="KW-0732">Signal</keyword>